<accession>A0A0D2K3S7</accession>
<dbReference type="GO" id="GO:0006816">
    <property type="term" value="P:calcium ion transport"/>
    <property type="evidence" value="ECO:0007669"/>
    <property type="project" value="TreeGrafter"/>
</dbReference>
<evidence type="ECO:0000313" key="10">
    <source>
        <dbReference type="Proteomes" id="UP000054498"/>
    </source>
</evidence>
<dbReference type="RefSeq" id="XP_013904122.1">
    <property type="nucleotide sequence ID" value="XM_014048668.1"/>
</dbReference>
<keyword evidence="2 7" id="KW-0812">Transmembrane</keyword>
<reference evidence="9 10" key="1">
    <citation type="journal article" date="2013" name="BMC Genomics">
        <title>Reconstruction of the lipid metabolism for the microalga Monoraphidium neglectum from its genome sequence reveals characteristics suitable for biofuel production.</title>
        <authorList>
            <person name="Bogen C."/>
            <person name="Al-Dilaimi A."/>
            <person name="Albersmeier A."/>
            <person name="Wichmann J."/>
            <person name="Grundmann M."/>
            <person name="Rupp O."/>
            <person name="Lauersen K.J."/>
            <person name="Blifernez-Klassen O."/>
            <person name="Kalinowski J."/>
            <person name="Goesmann A."/>
            <person name="Mussgnug J.H."/>
            <person name="Kruse O."/>
        </authorList>
    </citation>
    <scope>NUCLEOTIDE SEQUENCE [LARGE SCALE GENOMIC DNA]</scope>
    <source>
        <strain evidence="9 10">SAG 48.87</strain>
    </source>
</reference>
<keyword evidence="4 7" id="KW-1133">Transmembrane helix</keyword>
<feature type="compositionally biased region" description="Gly residues" evidence="6">
    <location>
        <begin position="1601"/>
        <end position="1614"/>
    </location>
</feature>
<keyword evidence="3" id="KW-0677">Repeat</keyword>
<evidence type="ECO:0000256" key="6">
    <source>
        <dbReference type="SAM" id="MobiDB-lite"/>
    </source>
</evidence>
<keyword evidence="5 7" id="KW-0472">Membrane</keyword>
<name>A0A0D2K3S7_9CHLO</name>
<feature type="transmembrane region" description="Helical" evidence="7">
    <location>
        <begin position="1757"/>
        <end position="1778"/>
    </location>
</feature>
<sequence>MAGQAVTFTVINRAFTLDAAVVGANGAVVVGNDLLLQPDASSAMAAIRVVAGRGVDPLAIQHIRNANCEVSGGIQVMATADNSTAKYFMYNCSVAAGSQPIEISFSANDTQGACSVTKEFEMNVGTVRPWSLAAPPLYELDQCAGAARLGRVDIPITLDDSNGLDLSPGDMVVDAGGAQCAPVPYSEPRSTHPKVLTYSCTNLMAGSYAVNFVVSKYREPPGVMKAFLRAVARQSFILIQNGSASDAVIDVAIAGGLTAGDIMSSNAACALLPSSVASGSLTFVCRQLPLGATTIGFWANKTGCSAADSVVVSVASAANLDTVVPVNPCAACEQCIKTAASFAATVPPSAGAGAVAALFSARCAAEQADPVACALVARAIADSNNGNFGRRPAALCYALKQCLPQLGCRVTVTNSSNTAQNYTAGLDACTSNGVVSGPPAPPVTAPSGCGADADCASTAGTYCDTTAAAAKACTCGALGFDACQLRGQCSPLCAKRDVVDYMRAQNSQMKLCNTTAPTPCVDPADTCAPLAANPRLAAKCFLLTCAGGVVSPTPCVGSDGVCVPAERLAVAAKFTDDRRAIVVTLNAPAKAAKFTCDQLFLTSLTAAKAGGAKAFCEAAGTTLTVRLPPVATVLPGVDSMIIPANQTVLLHDLTGAAFKTSGNLAIADADSPAAPVAVLSAPLSVSKPCGGSPAAVDVVLDAGLSYDPSGRPLSTIIWNLAEGASAPIAAAIAAVNARLGDGTNKTRLVIPADAVSNVSVGTYVISAAARSAFSPATVGASATLKITAAGKAPIISVVGPTVDRPFLIRDGFKVSSTLVPESVCPGKEVSYLWNGLDDAGQPWSSVRNYTQKTLVVPGPVADVSPDQRRTLQLTAAIVGDEAFAAVAAVTLRAQASPLVAAVRGPSDFKGTATIVVSAAGSYDPDDPRGVNPLAFDWLCQRDDGKPCFGAAGRGNVNGATWTIPAGTLETGAAHTFSVTVSKGSRSATATLAGVKPRPASVPTASLSRACAGPCPPKHSASQPLSLVLALPAAFSDAVVSWKLNGQPVAGEVLPSITIPAVSLPATGDDVTVSADITLDGQTGTAAVAVPINKAPYCKSAASDGCLSVVIKSATFPTAEFVASVPTANVADDDGDVQALTYQWGVRAAGKDRPLLIDRAASFRFTALPVGATEIYVRVSDAQGAAFETGAVVLVNAPAASFDAGAAIASVDTSQAIATGDPAAINGAARSVAQLAAFGPPADASAADRAAFSAAVDTRAAALLSASGDAVDSSDPQAAQTAAASAAEVLGAMTNVTDAAKAAALKICGALVESALLAGQAMPPSAVSAAASLIEAGGPVANLPAENWRTAAQISIDEVAQKAAAGKLRGLLDALAQVVDLLAQGANPADGVLTASSDGIFLSAANQPGRALNGMDVAAGAAQVAFVGPFVAPCTSVNDSGVEVTAPCEDGVLAVTAQFHQDSSLFTDVRTKAGLGILVAGDTTTTVPSGAIVLSASGQDPTTAALPCAAGATCSAAIKLPLPAPVAAAARRLLAQGSGVDYTCIRLASNTQFQAEPSTSAVVDTTSGSPTVTCTVTRAGTYLIAATPVAPPPSASPSPSPGTGGAGGDGGGAGGAVDQTGETAYDVPASTQPYAFDLRFVGMDYAEIMANTVERLQFRSDLVAVVAAATDIPRSSIQVGALTEGSVRATVTFHVPRDWTPAQVNALVNAITTNPDALFDDNFRATYGFTGVEAALSAATPAPAAAAGAGSLTPGAQAGIAIGVIVFALAVAGGALLYWRRRRMAARALPGEFDSVGAAYVAPEDGAIV</sequence>
<evidence type="ECO:0000256" key="2">
    <source>
        <dbReference type="ARBA" id="ARBA00022692"/>
    </source>
</evidence>
<dbReference type="PANTHER" id="PTHR46730">
    <property type="entry name" value="POLYCYSTIN-1"/>
    <property type="match status" value="1"/>
</dbReference>
<evidence type="ECO:0000259" key="8">
    <source>
        <dbReference type="Pfam" id="PF02010"/>
    </source>
</evidence>
<keyword evidence="10" id="KW-1185">Reference proteome</keyword>
<feature type="domain" description="PKD/REJ-like" evidence="8">
    <location>
        <begin position="845"/>
        <end position="1221"/>
    </location>
</feature>
<organism evidence="9 10">
    <name type="scientific">Monoraphidium neglectum</name>
    <dbReference type="NCBI Taxonomy" id="145388"/>
    <lineage>
        <taxon>Eukaryota</taxon>
        <taxon>Viridiplantae</taxon>
        <taxon>Chlorophyta</taxon>
        <taxon>core chlorophytes</taxon>
        <taxon>Chlorophyceae</taxon>
        <taxon>CS clade</taxon>
        <taxon>Sphaeropleales</taxon>
        <taxon>Selenastraceae</taxon>
        <taxon>Monoraphidium</taxon>
    </lineage>
</organism>
<dbReference type="Pfam" id="PF02010">
    <property type="entry name" value="REJ"/>
    <property type="match status" value="1"/>
</dbReference>
<dbReference type="InterPro" id="IPR002859">
    <property type="entry name" value="PKD/REJ-like"/>
</dbReference>
<dbReference type="Proteomes" id="UP000054498">
    <property type="component" value="Unassembled WGS sequence"/>
</dbReference>
<feature type="compositionally biased region" description="Pro residues" evidence="6">
    <location>
        <begin position="1588"/>
        <end position="1599"/>
    </location>
</feature>
<evidence type="ECO:0000256" key="5">
    <source>
        <dbReference type="ARBA" id="ARBA00023136"/>
    </source>
</evidence>
<dbReference type="GO" id="GO:0005261">
    <property type="term" value="F:monoatomic cation channel activity"/>
    <property type="evidence" value="ECO:0007669"/>
    <property type="project" value="TreeGrafter"/>
</dbReference>
<dbReference type="KEGG" id="mng:MNEG_2850"/>
<gene>
    <name evidence="9" type="ORF">MNEG_2850</name>
</gene>
<evidence type="ECO:0000256" key="4">
    <source>
        <dbReference type="ARBA" id="ARBA00022989"/>
    </source>
</evidence>
<feature type="region of interest" description="Disordered" evidence="6">
    <location>
        <begin position="1586"/>
        <end position="1619"/>
    </location>
</feature>
<protein>
    <recommendedName>
        <fullName evidence="8">PKD/REJ-like domain-containing protein</fullName>
    </recommendedName>
</protein>
<comment type="subcellular location">
    <subcellularLocation>
        <location evidence="1">Membrane</location>
    </subcellularLocation>
</comment>
<evidence type="ECO:0000256" key="1">
    <source>
        <dbReference type="ARBA" id="ARBA00004370"/>
    </source>
</evidence>
<dbReference type="EMBL" id="KK100557">
    <property type="protein sequence ID" value="KIZ05103.1"/>
    <property type="molecule type" value="Genomic_DNA"/>
</dbReference>
<dbReference type="OrthoDB" id="550402at2759"/>
<dbReference type="GeneID" id="25735728"/>
<dbReference type="GO" id="GO:0005886">
    <property type="term" value="C:plasma membrane"/>
    <property type="evidence" value="ECO:0007669"/>
    <property type="project" value="TreeGrafter"/>
</dbReference>
<evidence type="ECO:0000256" key="7">
    <source>
        <dbReference type="SAM" id="Phobius"/>
    </source>
</evidence>
<evidence type="ECO:0000313" key="9">
    <source>
        <dbReference type="EMBL" id="KIZ05103.1"/>
    </source>
</evidence>
<proteinExistence type="predicted"/>
<dbReference type="PANTHER" id="PTHR46730:SF1">
    <property type="entry name" value="PLAT DOMAIN-CONTAINING PROTEIN"/>
    <property type="match status" value="1"/>
</dbReference>
<evidence type="ECO:0000256" key="3">
    <source>
        <dbReference type="ARBA" id="ARBA00022737"/>
    </source>
</evidence>